<evidence type="ECO:0000256" key="1">
    <source>
        <dbReference type="SAM" id="SignalP"/>
    </source>
</evidence>
<accession>A0ABP8M397</accession>
<reference evidence="3" key="1">
    <citation type="journal article" date="2019" name="Int. J. Syst. Evol. Microbiol.">
        <title>The Global Catalogue of Microorganisms (GCM) 10K type strain sequencing project: providing services to taxonomists for standard genome sequencing and annotation.</title>
        <authorList>
            <consortium name="The Broad Institute Genomics Platform"/>
            <consortium name="The Broad Institute Genome Sequencing Center for Infectious Disease"/>
            <person name="Wu L."/>
            <person name="Ma J."/>
        </authorList>
    </citation>
    <scope>NUCLEOTIDE SEQUENCE [LARGE SCALE GENOMIC DNA]</scope>
    <source>
        <strain evidence="3">JCM 31920</strain>
    </source>
</reference>
<comment type="caution">
    <text evidence="2">The sequence shown here is derived from an EMBL/GenBank/DDBJ whole genome shotgun (WGS) entry which is preliminary data.</text>
</comment>
<evidence type="ECO:0008006" key="4">
    <source>
        <dbReference type="Google" id="ProtNLM"/>
    </source>
</evidence>
<name>A0ABP8M397_9BACT</name>
<dbReference type="RefSeq" id="WP_345030516.1">
    <property type="nucleotide sequence ID" value="NZ_BAABEY010000026.1"/>
</dbReference>
<keyword evidence="3" id="KW-1185">Reference proteome</keyword>
<protein>
    <recommendedName>
        <fullName evidence="4">Lipoprotein</fullName>
    </recommendedName>
</protein>
<dbReference type="EMBL" id="BAABEY010000026">
    <property type="protein sequence ID" value="GAA4442453.1"/>
    <property type="molecule type" value="Genomic_DNA"/>
</dbReference>
<proteinExistence type="predicted"/>
<evidence type="ECO:0000313" key="2">
    <source>
        <dbReference type="EMBL" id="GAA4442453.1"/>
    </source>
</evidence>
<sequence length="161" mass="17577">MKTISIISLLLVAVACNNTRQTAADDTATVDGDTTRATIQVPETGCYANTFGSDTVQLKVEVFPNVVTGTLSYNFFEKDRNSGEIEGRLMGDTLLADYNFMSEGKRSVRQVVFLIRDGAAIEGYGASEEKDGKMVFKDLKQIDFSKGIKLAEVSCVEEVQP</sequence>
<dbReference type="Proteomes" id="UP001501508">
    <property type="component" value="Unassembled WGS sequence"/>
</dbReference>
<feature type="signal peptide" evidence="1">
    <location>
        <begin position="1"/>
        <end position="23"/>
    </location>
</feature>
<organism evidence="2 3">
    <name type="scientific">Ravibacter arvi</name>
    <dbReference type="NCBI Taxonomy" id="2051041"/>
    <lineage>
        <taxon>Bacteria</taxon>
        <taxon>Pseudomonadati</taxon>
        <taxon>Bacteroidota</taxon>
        <taxon>Cytophagia</taxon>
        <taxon>Cytophagales</taxon>
        <taxon>Spirosomataceae</taxon>
        <taxon>Ravibacter</taxon>
    </lineage>
</organism>
<keyword evidence="1" id="KW-0732">Signal</keyword>
<evidence type="ECO:0000313" key="3">
    <source>
        <dbReference type="Proteomes" id="UP001501508"/>
    </source>
</evidence>
<gene>
    <name evidence="2" type="ORF">GCM10023091_29330</name>
</gene>
<dbReference type="PROSITE" id="PS51257">
    <property type="entry name" value="PROKAR_LIPOPROTEIN"/>
    <property type="match status" value="1"/>
</dbReference>
<feature type="chain" id="PRO_5046336199" description="Lipoprotein" evidence="1">
    <location>
        <begin position="24"/>
        <end position="161"/>
    </location>
</feature>